<dbReference type="EMBL" id="CP002831">
    <property type="protein sequence ID" value="AFC26020.1"/>
    <property type="molecule type" value="Genomic_DNA"/>
</dbReference>
<accession>H6L013</accession>
<reference evidence="3 4" key="1">
    <citation type="journal article" date="2012" name="Stand. Genomic Sci.">
        <title>Complete genome sequencing and analysis of Saprospira grandis str. Lewin, a predatory marine bacterium.</title>
        <authorList>
            <person name="Saw J.H."/>
            <person name="Yuryev A."/>
            <person name="Kanbe M."/>
            <person name="Hou S."/>
            <person name="Young A.G."/>
            <person name="Aizawa S."/>
            <person name="Alam M."/>
        </authorList>
    </citation>
    <scope>NUCLEOTIDE SEQUENCE [LARGE SCALE GENOMIC DNA]</scope>
    <source>
        <strain evidence="3 4">Lewin</strain>
    </source>
</reference>
<feature type="compositionally biased region" description="Basic and acidic residues" evidence="1">
    <location>
        <begin position="1634"/>
        <end position="1643"/>
    </location>
</feature>
<dbReference type="OrthoDB" id="9814769at2"/>
<gene>
    <name evidence="3" type="ordered locus">SGRA_3293</name>
</gene>
<dbReference type="KEGG" id="sgn:SGRA_3293"/>
<dbReference type="Pfam" id="PF00004">
    <property type="entry name" value="AAA"/>
    <property type="match status" value="1"/>
</dbReference>
<dbReference type="GO" id="GO:0005524">
    <property type="term" value="F:ATP binding"/>
    <property type="evidence" value="ECO:0007669"/>
    <property type="project" value="InterPro"/>
</dbReference>
<organism evidence="3 4">
    <name type="scientific">Saprospira grandis (strain Lewin)</name>
    <dbReference type="NCBI Taxonomy" id="984262"/>
    <lineage>
        <taxon>Bacteria</taxon>
        <taxon>Pseudomonadati</taxon>
        <taxon>Bacteroidota</taxon>
        <taxon>Saprospiria</taxon>
        <taxon>Saprospirales</taxon>
        <taxon>Saprospiraceae</taxon>
        <taxon>Saprospira</taxon>
    </lineage>
</organism>
<dbReference type="Pfam" id="PF12458">
    <property type="entry name" value="DUF3686"/>
    <property type="match status" value="1"/>
</dbReference>
<dbReference type="Pfam" id="PF25472">
    <property type="entry name" value="DUF7902"/>
    <property type="match status" value="1"/>
</dbReference>
<feature type="region of interest" description="Disordered" evidence="1">
    <location>
        <begin position="1634"/>
        <end position="1654"/>
    </location>
</feature>
<dbReference type="InterPro" id="IPR057224">
    <property type="entry name" value="DUF7902"/>
</dbReference>
<evidence type="ECO:0000313" key="3">
    <source>
        <dbReference type="EMBL" id="AFC26020.1"/>
    </source>
</evidence>
<name>H6L013_SAPGL</name>
<protein>
    <submittedName>
        <fullName evidence="3">ATPase</fullName>
    </submittedName>
</protein>
<dbReference type="SMART" id="SM00382">
    <property type="entry name" value="AAA"/>
    <property type="match status" value="1"/>
</dbReference>
<dbReference type="eggNOG" id="COG0714">
    <property type="taxonomic scope" value="Bacteria"/>
</dbReference>
<dbReference type="SUPFAM" id="SSF52540">
    <property type="entry name" value="P-loop containing nucleoside triphosphate hydrolases"/>
    <property type="match status" value="1"/>
</dbReference>
<feature type="domain" description="AAA+ ATPase" evidence="2">
    <location>
        <begin position="1268"/>
        <end position="1417"/>
    </location>
</feature>
<dbReference type="Proteomes" id="UP000007519">
    <property type="component" value="Chromosome"/>
</dbReference>
<proteinExistence type="predicted"/>
<dbReference type="GO" id="GO:0016887">
    <property type="term" value="F:ATP hydrolysis activity"/>
    <property type="evidence" value="ECO:0007669"/>
    <property type="project" value="InterPro"/>
</dbReference>
<dbReference type="STRING" id="984262.SGRA_3293"/>
<dbReference type="Gene3D" id="3.40.50.300">
    <property type="entry name" value="P-loop containing nucleotide triphosphate hydrolases"/>
    <property type="match status" value="1"/>
</dbReference>
<evidence type="ECO:0000313" key="4">
    <source>
        <dbReference type="Proteomes" id="UP000007519"/>
    </source>
</evidence>
<dbReference type="InterPro" id="IPR027417">
    <property type="entry name" value="P-loop_NTPase"/>
</dbReference>
<dbReference type="CDD" id="cd00009">
    <property type="entry name" value="AAA"/>
    <property type="match status" value="1"/>
</dbReference>
<sequence length="1654" mass="189776">MAKENIAPEQEEEQNSQLESGTYEVIKGRLNRYGKELRGRLDELNVARKEVFGAIELELKGNSRINTENNCVARDIIAVGDFCIFGYNVQMGLRSEIKLEDIFSAYKFNGDRFEESDLSPLFEGQNRQFLTDFSNLFRYYKDAVFAKFAIEQNSPFFYMVFQLSEDVNDSKMFKWEVRDGQLLYFNQPGEHRYTFPAQHEFEWKKVSREMYRYGDHPHISILDRVFVETVGGDLTIKVEDNTADGQGVYREEVAQKDQKLEDADIQFADLGNLIVLSMAPYLEEARYFVFNEKLQSVERIDTLEHSGILLPGSQGLIFANGFYLQTGDYKVFDKAGGSGYKFERRVQSPNGEDHLFSFYNQQKGTYILLSYNVIEQQVATPIHCHGYTLFPNGELCYFRAEESATKHHMIQIWQTPYIEGDIIPSEHTDSFLYKVGNRDIVRAMAECQELLSLLGKDETYSDLYFDLTKKSNDILDAYYWIKDPQAFGIDAPLGEIRQAANAAIDEFEKVQAIKKASKENIQEVGQRANTLFKEVEQASFNQIGVFVNFLSELRIIRGEIISLKDLRYADLPYIEGLEAQAAEKLELLSTECVAFLLRPDALEPYMQKVAEAKKEIPDVETAQQGKKLEERIDGIGKELEMLIEIVSNLKIEDATQTTRIIDSITDIFSLLNQIKAALRRRLKELTSAEGQAEFAAQMKLIDQSIINYIDISDTPSKCDEYLSKLMIQVEELESKFAEFDEFILKISEKREEVYNVFETKKLSLVEAINRRSSALQTAAERILKGVRNRANKLKSVVEINGFFASDLMIDKLRESIEQLRELGDSNKAGDLQTQLKTIQEDALRQLRDKEDLFQGGGNAIRFGRHSFAVNTQSLDLTMVPRSGGMYYHLTGTGFFQEVEDPEFLATKSVWDQSYPSENAQVYRAEFLAYLVLKELEAKQNWLKEDEILPYVQKFMASRYQDGYNKGIHDEDAAQILGSLLYLHQHIDHLSFGPESRVLAQLYYLRHLEEEERQLLDKQLRSAGQLLKLFPKSKEFDRLLEDLEADIQDYLAQTALFAPHLAAQAARYLLKERAKRNYFLISGQAHDLKQAFLALLEGEAMQKDFEQAIRELDEFPKQQFELLRQWLNAFCDSQEQPKAYLDEAALILLLGQYQESQVLQVNTQQELLGLRGEHNNIGENGRYFLDYNRFMDKMQAYMAQDLPLYERFVQMKKDLTHQFKEQLRLSEFKPRVLSSFVRNKLIDQLYLPIFGDNLAKQIGTLGEGSRTDRMGMLLLISPPGYGKTTLMEYVANRLGLIFMKINGPAIGHDVVSLDPSEAKNAGARKELEKLNLSLEMGDNVMIYLDDIQHCHPEFLQKFISLTDGQRKIEGVYQGQTKTYDLRGKRVSVVMAGNPYTESGDKFRIPDMLANRADIYNLGDIIGKTQDIFELSYIENSLTSNPVTQKLAAKSIDDLYPILEFAQTGRREGLEFRANHSPQELNEYAAVLKKMLRIRDVILKVNQGYIKSAAMPDAYRTEPPFLLQGSYRNMNKLAEKVVAVMNDEEIETLLISHYKGESQTLTTSAEANMLKLKEMMGLQTEEERKRWEEVKAAYVKDRLLQGDEQNPMVQMVAQLSNFSDQLGHIQKAILKGIEEAAKRPVEAPSKRTAGPSFKKR</sequence>
<dbReference type="HOGENOM" id="CLU_003361_0_0_10"/>
<evidence type="ECO:0000259" key="2">
    <source>
        <dbReference type="SMART" id="SM00382"/>
    </source>
</evidence>
<dbReference type="InterPro" id="IPR020958">
    <property type="entry name" value="DUF3686"/>
</dbReference>
<dbReference type="RefSeq" id="WP_015693615.1">
    <property type="nucleotide sequence ID" value="NC_016940.1"/>
</dbReference>
<dbReference type="InterPro" id="IPR003959">
    <property type="entry name" value="ATPase_AAA_core"/>
</dbReference>
<dbReference type="InterPro" id="IPR003593">
    <property type="entry name" value="AAA+_ATPase"/>
</dbReference>
<keyword evidence="4" id="KW-1185">Reference proteome</keyword>
<evidence type="ECO:0000256" key="1">
    <source>
        <dbReference type="SAM" id="MobiDB-lite"/>
    </source>
</evidence>